<dbReference type="EMBL" id="JBANEI010000027">
    <property type="protein sequence ID" value="MEI2684407.1"/>
    <property type="molecule type" value="Genomic_DNA"/>
</dbReference>
<evidence type="ECO:0000256" key="3">
    <source>
        <dbReference type="ARBA" id="ARBA00022654"/>
    </source>
</evidence>
<dbReference type="InterPro" id="IPR018311">
    <property type="entry name" value="Autoind_synth_CS"/>
</dbReference>
<gene>
    <name evidence="10" type="ORF">V8N49_22510</name>
</gene>
<accession>A0ABU8DLL7</accession>
<dbReference type="SUPFAM" id="SSF55729">
    <property type="entry name" value="Acyl-CoA N-acyltransferases (Nat)"/>
    <property type="match status" value="1"/>
</dbReference>
<keyword evidence="11" id="KW-1185">Reference proteome</keyword>
<evidence type="ECO:0000256" key="1">
    <source>
        <dbReference type="ARBA" id="ARBA00012340"/>
    </source>
</evidence>
<evidence type="ECO:0000256" key="9">
    <source>
        <dbReference type="RuleBase" id="RU361135"/>
    </source>
</evidence>
<keyword evidence="5 9" id="KW-0949">S-adenosyl-L-methionine</keyword>
<protein>
    <recommendedName>
        <fullName evidence="2 9">Acyl-homoserine-lactone synthase</fullName>
        <ecNumber evidence="1 9">2.3.1.184</ecNumber>
    </recommendedName>
    <alternativeName>
        <fullName evidence="9">Autoinducer synthesis protein</fullName>
    </alternativeName>
</protein>
<evidence type="ECO:0000256" key="7">
    <source>
        <dbReference type="ARBA" id="ARBA00048576"/>
    </source>
</evidence>
<dbReference type="PROSITE" id="PS51187">
    <property type="entry name" value="AUTOINDUCER_SYNTH_2"/>
    <property type="match status" value="1"/>
</dbReference>
<evidence type="ECO:0000256" key="5">
    <source>
        <dbReference type="ARBA" id="ARBA00022691"/>
    </source>
</evidence>
<comment type="catalytic activity">
    <reaction evidence="7 9">
        <text>a fatty acyl-[ACP] + S-adenosyl-L-methionine = an N-acyl-L-homoserine lactone + S-methyl-5'-thioadenosine + holo-[ACP] + H(+)</text>
        <dbReference type="Rhea" id="RHEA:10096"/>
        <dbReference type="Rhea" id="RHEA-COMP:9685"/>
        <dbReference type="Rhea" id="RHEA-COMP:14125"/>
        <dbReference type="ChEBI" id="CHEBI:15378"/>
        <dbReference type="ChEBI" id="CHEBI:17509"/>
        <dbReference type="ChEBI" id="CHEBI:55474"/>
        <dbReference type="ChEBI" id="CHEBI:59789"/>
        <dbReference type="ChEBI" id="CHEBI:64479"/>
        <dbReference type="ChEBI" id="CHEBI:138651"/>
        <dbReference type="EC" id="2.3.1.184"/>
    </reaction>
</comment>
<dbReference type="PRINTS" id="PR01549">
    <property type="entry name" value="AUTOINDCRSYN"/>
</dbReference>
<keyword evidence="6 8" id="KW-0071">Autoinducer synthesis</keyword>
<dbReference type="PROSITE" id="PS00949">
    <property type="entry name" value="AUTOINDUCER_SYNTH_1"/>
    <property type="match status" value="1"/>
</dbReference>
<dbReference type="Pfam" id="PF00765">
    <property type="entry name" value="Autoind_synth"/>
    <property type="match status" value="1"/>
</dbReference>
<dbReference type="PANTHER" id="PTHR39322">
    <property type="entry name" value="ACYL-HOMOSERINE-LACTONE SYNTHASE"/>
    <property type="match status" value="1"/>
</dbReference>
<evidence type="ECO:0000313" key="11">
    <source>
        <dbReference type="Proteomes" id="UP001306592"/>
    </source>
</evidence>
<evidence type="ECO:0000256" key="8">
    <source>
        <dbReference type="PROSITE-ProRule" id="PRU00533"/>
    </source>
</evidence>
<name>A0ABU8DLL7_ERWAP</name>
<dbReference type="InterPro" id="IPR016181">
    <property type="entry name" value="Acyl_CoA_acyltransferase"/>
</dbReference>
<dbReference type="EC" id="2.3.1.184" evidence="1 9"/>
<evidence type="ECO:0000256" key="2">
    <source>
        <dbReference type="ARBA" id="ARBA00018768"/>
    </source>
</evidence>
<comment type="similarity">
    <text evidence="8 9">Belongs to the autoinducer synthase family.</text>
</comment>
<sequence length="210" mass="23815">MLDFFDVSFEDLKTTRAAELYSLRKQTFSDRLGWDVVCSQGMESDEFDGPGMRYILGVCKGQLICSVRFVALCQPNMITHTFHDCFSAVALPAEGTESSRFFVDKPRARELLGKDYPVSQLLFLAMINWARKKGYPCIHTIVSRAMCRILLRSGWQISVLKEAYLTGTERIYLLSLPAGEQDQNRFAEPLSNRMGIQASELATWPLRLPA</sequence>
<dbReference type="RefSeq" id="WP_336204060.1">
    <property type="nucleotide sequence ID" value="NZ_JBANEI010000027.1"/>
</dbReference>
<dbReference type="Gene3D" id="3.40.630.30">
    <property type="match status" value="1"/>
</dbReference>
<keyword evidence="3 8" id="KW-0673">Quorum sensing</keyword>
<reference evidence="10 11" key="1">
    <citation type="submission" date="2024-02" db="EMBL/GenBank/DDBJ databases">
        <title>First report Erwinia aphidicola in onion in Chile.</title>
        <authorList>
            <person name="Valenzuela M."/>
            <person name="Pena M."/>
            <person name="Dutta B."/>
        </authorList>
    </citation>
    <scope>NUCLEOTIDE SEQUENCE [LARGE SCALE GENOMIC DNA]</scope>
    <source>
        <strain evidence="10 11">QCJ3A</strain>
    </source>
</reference>
<keyword evidence="4 9" id="KW-0808">Transferase</keyword>
<organism evidence="10 11">
    <name type="scientific">Erwinia aphidicola</name>
    <dbReference type="NCBI Taxonomy" id="68334"/>
    <lineage>
        <taxon>Bacteria</taxon>
        <taxon>Pseudomonadati</taxon>
        <taxon>Pseudomonadota</taxon>
        <taxon>Gammaproteobacteria</taxon>
        <taxon>Enterobacterales</taxon>
        <taxon>Erwiniaceae</taxon>
        <taxon>Erwinia</taxon>
    </lineage>
</organism>
<evidence type="ECO:0000313" key="10">
    <source>
        <dbReference type="EMBL" id="MEI2684407.1"/>
    </source>
</evidence>
<dbReference type="PANTHER" id="PTHR39322:SF1">
    <property type="entry name" value="ISOVALERYL-HOMOSERINE LACTONE SYNTHASE"/>
    <property type="match status" value="1"/>
</dbReference>
<dbReference type="Proteomes" id="UP001306592">
    <property type="component" value="Unassembled WGS sequence"/>
</dbReference>
<dbReference type="InterPro" id="IPR001690">
    <property type="entry name" value="Autoind_synthase"/>
</dbReference>
<evidence type="ECO:0000256" key="6">
    <source>
        <dbReference type="ARBA" id="ARBA00022929"/>
    </source>
</evidence>
<proteinExistence type="inferred from homology"/>
<comment type="caution">
    <text evidence="10">The sequence shown here is derived from an EMBL/GenBank/DDBJ whole genome shotgun (WGS) entry which is preliminary data.</text>
</comment>
<evidence type="ECO:0000256" key="4">
    <source>
        <dbReference type="ARBA" id="ARBA00022679"/>
    </source>
</evidence>